<keyword evidence="3" id="KW-1185">Reference proteome</keyword>
<evidence type="ECO:0000313" key="3">
    <source>
        <dbReference type="Proteomes" id="UP000183031"/>
    </source>
</evidence>
<dbReference type="PROSITE" id="PS51831">
    <property type="entry name" value="HD"/>
    <property type="match status" value="1"/>
</dbReference>
<organism evidence="2 3">
    <name type="scientific">Serratia nematodiphila</name>
    <dbReference type="NCBI Taxonomy" id="458197"/>
    <lineage>
        <taxon>Bacteria</taxon>
        <taxon>Pseudomonadati</taxon>
        <taxon>Pseudomonadota</taxon>
        <taxon>Gammaproteobacteria</taxon>
        <taxon>Enterobacterales</taxon>
        <taxon>Yersiniaceae</taxon>
        <taxon>Serratia</taxon>
    </lineage>
</organism>
<dbReference type="Pfam" id="PF01966">
    <property type="entry name" value="HD"/>
    <property type="match status" value="1"/>
</dbReference>
<evidence type="ECO:0000259" key="1">
    <source>
        <dbReference type="PROSITE" id="PS51831"/>
    </source>
</evidence>
<comment type="caution">
    <text evidence="2">The sequence shown here is derived from an EMBL/GenBank/DDBJ whole genome shotgun (WGS) entry which is preliminary data.</text>
</comment>
<dbReference type="CDD" id="cd00077">
    <property type="entry name" value="HDc"/>
    <property type="match status" value="1"/>
</dbReference>
<dbReference type="PANTHER" id="PTHR33594">
    <property type="entry name" value="SUPERFAMILY HYDROLASE, PUTATIVE (AFU_ORTHOLOGUE AFUA_1G03035)-RELATED"/>
    <property type="match status" value="1"/>
</dbReference>
<protein>
    <recommendedName>
        <fullName evidence="1">HD domain-containing protein</fullName>
    </recommendedName>
</protein>
<dbReference type="InterPro" id="IPR003607">
    <property type="entry name" value="HD/PDEase_dom"/>
</dbReference>
<name>A0A1G5LLT4_9GAMM</name>
<dbReference type="Gene3D" id="1.10.3210.50">
    <property type="match status" value="1"/>
</dbReference>
<evidence type="ECO:0000313" key="2">
    <source>
        <dbReference type="EMBL" id="SCZ13584.1"/>
    </source>
</evidence>
<gene>
    <name evidence="2" type="ORF">SAMN02927935_04531</name>
</gene>
<dbReference type="EMBL" id="FMUT01000015">
    <property type="protein sequence ID" value="SCZ13584.1"/>
    <property type="molecule type" value="Genomic_DNA"/>
</dbReference>
<dbReference type="SMART" id="SM00471">
    <property type="entry name" value="HDc"/>
    <property type="match status" value="1"/>
</dbReference>
<dbReference type="PANTHER" id="PTHR33594:SF1">
    <property type="entry name" value="HD_PDEASE DOMAIN-CONTAINING PROTEIN"/>
    <property type="match status" value="1"/>
</dbReference>
<reference evidence="2 3" key="1">
    <citation type="submission" date="2016-10" db="EMBL/GenBank/DDBJ databases">
        <authorList>
            <person name="Varghese N."/>
            <person name="Submissions S."/>
        </authorList>
    </citation>
    <scope>NUCLEOTIDE SEQUENCE [LARGE SCALE GENOMIC DNA]</scope>
    <source>
        <strain evidence="2 3">CGMCC 1.6853</strain>
    </source>
</reference>
<proteinExistence type="predicted"/>
<dbReference type="SUPFAM" id="SSF109604">
    <property type="entry name" value="HD-domain/PDEase-like"/>
    <property type="match status" value="1"/>
</dbReference>
<accession>A0A1G5LLT4</accession>
<dbReference type="InterPro" id="IPR006674">
    <property type="entry name" value="HD_domain"/>
</dbReference>
<dbReference type="Proteomes" id="UP000183031">
    <property type="component" value="Unassembled WGS sequence"/>
</dbReference>
<feature type="domain" description="HD" evidence="1">
    <location>
        <begin position="37"/>
        <end position="141"/>
    </location>
</feature>
<sequence length="221" mass="24769">MSLPSLTQELLQPFSPYQALAQTLLPLTLESDDGSHDVAHLHRVWKNCRRISKLEGGDQRILCAAVLLHDAVAVEKNSPQRHLASRMAAEQATLTLARLEWAPADIAAVAHAIEAHSFSAGIPPQTLEAKILQDADRLDAIGLIGVARCFYIGGRMRSALYDAADPRAEHRQYDDKRFCLDHFETKLFKLQDGFQTAAGRQMAEQRTERMRRFVDDLLEEV</sequence>